<gene>
    <name evidence="1" type="ORF">PHYPA_026933</name>
</gene>
<evidence type="ECO:0000313" key="3">
    <source>
        <dbReference type="Proteomes" id="UP000006727"/>
    </source>
</evidence>
<dbReference type="Proteomes" id="UP000006727">
    <property type="component" value="Chromosome 22"/>
</dbReference>
<sequence>MHLHRVLQMTWCAEEPCPTEIVDPEISIWLRRSLKLVREYEVSFQRLCWCLLRHAVLSLLSLGYRTWTGSSTEVVIEIRILSECG</sequence>
<dbReference type="Gramene" id="Pp3c22_9300V3.1">
    <property type="protein sequence ID" value="Pp3c22_9300V3.1"/>
    <property type="gene ID" value="Pp3c22_9300"/>
</dbReference>
<name>A0A2K1IMW9_PHYPA</name>
<dbReference type="EnsemblPlants" id="Pp3c22_9300V3.1">
    <property type="protein sequence ID" value="Pp3c22_9300V3.1"/>
    <property type="gene ID" value="Pp3c22_9300"/>
</dbReference>
<organism evidence="1">
    <name type="scientific">Physcomitrium patens</name>
    <name type="common">Spreading-leaved earth moss</name>
    <name type="synonym">Physcomitrella patens</name>
    <dbReference type="NCBI Taxonomy" id="3218"/>
    <lineage>
        <taxon>Eukaryota</taxon>
        <taxon>Viridiplantae</taxon>
        <taxon>Streptophyta</taxon>
        <taxon>Embryophyta</taxon>
        <taxon>Bryophyta</taxon>
        <taxon>Bryophytina</taxon>
        <taxon>Bryopsida</taxon>
        <taxon>Funariidae</taxon>
        <taxon>Funariales</taxon>
        <taxon>Funariaceae</taxon>
        <taxon>Physcomitrium</taxon>
    </lineage>
</organism>
<reference evidence="1 3" key="1">
    <citation type="journal article" date="2008" name="Science">
        <title>The Physcomitrella genome reveals evolutionary insights into the conquest of land by plants.</title>
        <authorList>
            <person name="Rensing S."/>
            <person name="Lang D."/>
            <person name="Zimmer A."/>
            <person name="Terry A."/>
            <person name="Salamov A."/>
            <person name="Shapiro H."/>
            <person name="Nishiyama T."/>
            <person name="Perroud P.-F."/>
            <person name="Lindquist E."/>
            <person name="Kamisugi Y."/>
            <person name="Tanahashi T."/>
            <person name="Sakakibara K."/>
            <person name="Fujita T."/>
            <person name="Oishi K."/>
            <person name="Shin-I T."/>
            <person name="Kuroki Y."/>
            <person name="Toyoda A."/>
            <person name="Suzuki Y."/>
            <person name="Hashimoto A."/>
            <person name="Yamaguchi K."/>
            <person name="Sugano A."/>
            <person name="Kohara Y."/>
            <person name="Fujiyama A."/>
            <person name="Anterola A."/>
            <person name="Aoki S."/>
            <person name="Ashton N."/>
            <person name="Barbazuk W.B."/>
            <person name="Barker E."/>
            <person name="Bennetzen J."/>
            <person name="Bezanilla M."/>
            <person name="Blankenship R."/>
            <person name="Cho S.H."/>
            <person name="Dutcher S."/>
            <person name="Estelle M."/>
            <person name="Fawcett J.A."/>
            <person name="Gundlach H."/>
            <person name="Hanada K."/>
            <person name="Heyl A."/>
            <person name="Hicks K.A."/>
            <person name="Hugh J."/>
            <person name="Lohr M."/>
            <person name="Mayer K."/>
            <person name="Melkozernov A."/>
            <person name="Murata T."/>
            <person name="Nelson D."/>
            <person name="Pils B."/>
            <person name="Prigge M."/>
            <person name="Reiss B."/>
            <person name="Renner T."/>
            <person name="Rombauts S."/>
            <person name="Rushton P."/>
            <person name="Sanderfoot A."/>
            <person name="Schween G."/>
            <person name="Shiu S.-H."/>
            <person name="Stueber K."/>
            <person name="Theodoulou F.L."/>
            <person name="Tu H."/>
            <person name="Van de Peer Y."/>
            <person name="Verrier P.J."/>
            <person name="Waters E."/>
            <person name="Wood A."/>
            <person name="Yang L."/>
            <person name="Cove D."/>
            <person name="Cuming A."/>
            <person name="Hasebe M."/>
            <person name="Lucas S."/>
            <person name="Mishler D.B."/>
            <person name="Reski R."/>
            <person name="Grigoriev I."/>
            <person name="Quatrano R.S."/>
            <person name="Boore J.L."/>
        </authorList>
    </citation>
    <scope>NUCLEOTIDE SEQUENCE [LARGE SCALE GENOMIC DNA]</scope>
    <source>
        <strain evidence="2 3">cv. Gransden 2004</strain>
    </source>
</reference>
<keyword evidence="3" id="KW-1185">Reference proteome</keyword>
<dbReference type="InParanoid" id="A0A2K1IMW9"/>
<evidence type="ECO:0000313" key="2">
    <source>
        <dbReference type="EnsemblPlants" id="Pp3c22_9300V3.1"/>
    </source>
</evidence>
<accession>A0A2K1IMW9</accession>
<reference evidence="1 3" key="2">
    <citation type="journal article" date="2018" name="Plant J.">
        <title>The Physcomitrella patens chromosome-scale assembly reveals moss genome structure and evolution.</title>
        <authorList>
            <person name="Lang D."/>
            <person name="Ullrich K.K."/>
            <person name="Murat F."/>
            <person name="Fuchs J."/>
            <person name="Jenkins J."/>
            <person name="Haas F.B."/>
            <person name="Piednoel M."/>
            <person name="Gundlach H."/>
            <person name="Van Bel M."/>
            <person name="Meyberg R."/>
            <person name="Vives C."/>
            <person name="Morata J."/>
            <person name="Symeonidi A."/>
            <person name="Hiss M."/>
            <person name="Muchero W."/>
            <person name="Kamisugi Y."/>
            <person name="Saleh O."/>
            <person name="Blanc G."/>
            <person name="Decker E.L."/>
            <person name="van Gessel N."/>
            <person name="Grimwood J."/>
            <person name="Hayes R.D."/>
            <person name="Graham S.W."/>
            <person name="Gunter L.E."/>
            <person name="McDaniel S.F."/>
            <person name="Hoernstein S.N.W."/>
            <person name="Larsson A."/>
            <person name="Li F.W."/>
            <person name="Perroud P.F."/>
            <person name="Phillips J."/>
            <person name="Ranjan P."/>
            <person name="Rokshar D.S."/>
            <person name="Rothfels C.J."/>
            <person name="Schneider L."/>
            <person name="Shu S."/>
            <person name="Stevenson D.W."/>
            <person name="Thummler F."/>
            <person name="Tillich M."/>
            <person name="Villarreal Aguilar J.C."/>
            <person name="Widiez T."/>
            <person name="Wong G.K."/>
            <person name="Wymore A."/>
            <person name="Zhang Y."/>
            <person name="Zimmer A.D."/>
            <person name="Quatrano R.S."/>
            <person name="Mayer K.F.X."/>
            <person name="Goodstein D."/>
            <person name="Casacuberta J.M."/>
            <person name="Vandepoele K."/>
            <person name="Reski R."/>
            <person name="Cuming A.C."/>
            <person name="Tuskan G.A."/>
            <person name="Maumus F."/>
            <person name="Salse J."/>
            <person name="Schmutz J."/>
            <person name="Rensing S.A."/>
        </authorList>
    </citation>
    <scope>NUCLEOTIDE SEQUENCE [LARGE SCALE GENOMIC DNA]</scope>
    <source>
        <strain evidence="2 3">cv. Gransden 2004</strain>
    </source>
</reference>
<dbReference type="AlphaFoldDB" id="A0A2K1IMW9"/>
<dbReference type="EMBL" id="ABEU02000022">
    <property type="protein sequence ID" value="PNR30617.1"/>
    <property type="molecule type" value="Genomic_DNA"/>
</dbReference>
<proteinExistence type="predicted"/>
<protein>
    <submittedName>
        <fullName evidence="1 2">Uncharacterized protein</fullName>
    </submittedName>
</protein>
<reference evidence="2" key="3">
    <citation type="submission" date="2020-12" db="UniProtKB">
        <authorList>
            <consortium name="EnsemblPlants"/>
        </authorList>
    </citation>
    <scope>IDENTIFICATION</scope>
</reference>
<evidence type="ECO:0000313" key="1">
    <source>
        <dbReference type="EMBL" id="PNR30617.1"/>
    </source>
</evidence>